<sequence>MEHIKNILAARRTSLFTTGSRSNGRGSGEWSAFNTIRGDQTEMFPVATPRNRETPRYSNIVPIRRYRTA</sequence>
<reference evidence="1 2" key="1">
    <citation type="journal article" date="2016" name="Nat. Commun.">
        <title>Thousands of microbial genomes shed light on interconnected biogeochemical processes in an aquifer system.</title>
        <authorList>
            <person name="Anantharaman K."/>
            <person name="Brown C.T."/>
            <person name="Hug L.A."/>
            <person name="Sharon I."/>
            <person name="Castelle C.J."/>
            <person name="Probst A.J."/>
            <person name="Thomas B.C."/>
            <person name="Singh A."/>
            <person name="Wilkins M.J."/>
            <person name="Karaoz U."/>
            <person name="Brodie E.L."/>
            <person name="Williams K.H."/>
            <person name="Hubbard S.S."/>
            <person name="Banfield J.F."/>
        </authorList>
    </citation>
    <scope>NUCLEOTIDE SEQUENCE [LARGE SCALE GENOMIC DNA]</scope>
</reference>
<organism evidence="1 2">
    <name type="scientific">Candidatus Kaiserbacteria bacterium RIFCSPHIGHO2_02_FULL_55_25</name>
    <dbReference type="NCBI Taxonomy" id="1798498"/>
    <lineage>
        <taxon>Bacteria</taxon>
        <taxon>Candidatus Kaiseribacteriota</taxon>
    </lineage>
</organism>
<gene>
    <name evidence="1" type="ORF">A3C20_02970</name>
</gene>
<dbReference type="EMBL" id="MFLL01000015">
    <property type="protein sequence ID" value="OGG69231.1"/>
    <property type="molecule type" value="Genomic_DNA"/>
</dbReference>
<accession>A0A1F6E6I0</accession>
<evidence type="ECO:0000313" key="1">
    <source>
        <dbReference type="EMBL" id="OGG69231.1"/>
    </source>
</evidence>
<comment type="caution">
    <text evidence="1">The sequence shown here is derived from an EMBL/GenBank/DDBJ whole genome shotgun (WGS) entry which is preliminary data.</text>
</comment>
<protein>
    <submittedName>
        <fullName evidence="1">Uncharacterized protein</fullName>
    </submittedName>
</protein>
<name>A0A1F6E6I0_9BACT</name>
<proteinExistence type="predicted"/>
<dbReference type="Proteomes" id="UP000176914">
    <property type="component" value="Unassembled WGS sequence"/>
</dbReference>
<evidence type="ECO:0000313" key="2">
    <source>
        <dbReference type="Proteomes" id="UP000176914"/>
    </source>
</evidence>
<dbReference type="AlphaFoldDB" id="A0A1F6E6I0"/>